<name>A0A9Y1MYC8_9RHOD</name>
<evidence type="ECO:0000256" key="5">
    <source>
        <dbReference type="ARBA" id="ARBA00035391"/>
    </source>
</evidence>
<dbReference type="SUPFAM" id="SSF55282">
    <property type="entry name" value="RL5-like"/>
    <property type="match status" value="1"/>
</dbReference>
<evidence type="ECO:0000256" key="3">
    <source>
        <dbReference type="ARBA" id="ARBA00023274"/>
    </source>
</evidence>
<keyword evidence="2 6" id="KW-0689">Ribosomal protein</keyword>
<reference evidence="9" key="1">
    <citation type="journal article" date="2023" name="J. Phycol.">
        <title>Revised classification of the Cyanidiophyceae based on plastid genome data with descriptions of the Cavernulicolales ord. nov. and Galdieriales ord. nov. (Rhodophyta).</title>
        <authorList>
            <person name="Park S.I."/>
            <person name="Cho C.H."/>
            <person name="Ciniglia C."/>
            <person name="Huang T.Y."/>
            <person name="Liu S.L."/>
            <person name="Bustamante D.E."/>
            <person name="Calderon M.S."/>
            <person name="Mansilla A."/>
            <person name="McDermott T."/>
            <person name="Andersen R.A."/>
            <person name="Yoon H.S."/>
        </authorList>
    </citation>
    <scope>NUCLEOTIDE SEQUENCE</scope>
</reference>
<evidence type="ECO:0000256" key="4">
    <source>
        <dbReference type="ARBA" id="ARBA00035210"/>
    </source>
</evidence>
<dbReference type="FunFam" id="3.30.1440.10:FF:000001">
    <property type="entry name" value="50S ribosomal protein L5"/>
    <property type="match status" value="1"/>
</dbReference>
<keyword evidence="3 6" id="KW-0687">Ribonucleoprotein</keyword>
<feature type="domain" description="Large ribosomal subunit protein uL5 N-terminal" evidence="7">
    <location>
        <begin position="25"/>
        <end position="81"/>
    </location>
</feature>
<dbReference type="InterPro" id="IPR002132">
    <property type="entry name" value="Ribosomal_uL5"/>
</dbReference>
<accession>A0A9Y1MYC8</accession>
<geneLocation type="plastid" evidence="9"/>
<dbReference type="Gene3D" id="3.30.1440.10">
    <property type="match status" value="1"/>
</dbReference>
<gene>
    <name evidence="9" type="primary">rpl5</name>
    <name evidence="9" type="ORF">CspTHAL103_185</name>
</gene>
<sequence>MHKNLKEIYIHQSLPILRSKFNYKNIHQIPKLIKINVNRGLSDASQNLKLIESSIKEFSIITGQKPLIIKSKKSIAGFKLRENVPIGIKVTLRKSNMYVFLDKLINLSLPRIKDFRGLSVNSFDGNGNYNLGIREQLVFPEISYDKIETIMGFDISIVTTANTDEEGKALLRSLGMPFKDYNL</sequence>
<dbReference type="Pfam" id="PF00673">
    <property type="entry name" value="Ribosomal_L5_C"/>
    <property type="match status" value="1"/>
</dbReference>
<evidence type="ECO:0000256" key="6">
    <source>
        <dbReference type="RuleBase" id="RU003930"/>
    </source>
</evidence>
<evidence type="ECO:0000256" key="1">
    <source>
        <dbReference type="ARBA" id="ARBA00008553"/>
    </source>
</evidence>
<dbReference type="PANTHER" id="PTHR11994">
    <property type="entry name" value="60S RIBOSOMAL PROTEIN L11-RELATED"/>
    <property type="match status" value="1"/>
</dbReference>
<dbReference type="PIRSF" id="PIRSF002161">
    <property type="entry name" value="Ribosomal_L5"/>
    <property type="match status" value="1"/>
</dbReference>
<organism evidence="9">
    <name type="scientific">Cyanidium sp. THAL103</name>
    <dbReference type="NCBI Taxonomy" id="3027999"/>
    <lineage>
        <taxon>Eukaryota</taxon>
        <taxon>Rhodophyta</taxon>
        <taxon>Bangiophyceae</taxon>
        <taxon>Cyanidiales</taxon>
        <taxon>Cyanidiaceae</taxon>
        <taxon>Cyanidium</taxon>
    </lineage>
</organism>
<evidence type="ECO:0000259" key="8">
    <source>
        <dbReference type="Pfam" id="PF00673"/>
    </source>
</evidence>
<dbReference type="EMBL" id="OP616817">
    <property type="protein sequence ID" value="WDB00110.1"/>
    <property type="molecule type" value="Genomic_DNA"/>
</dbReference>
<dbReference type="GO" id="GO:0005840">
    <property type="term" value="C:ribosome"/>
    <property type="evidence" value="ECO:0007669"/>
    <property type="project" value="UniProtKB-KW"/>
</dbReference>
<dbReference type="InterPro" id="IPR031309">
    <property type="entry name" value="Ribosomal_uL5_C"/>
</dbReference>
<dbReference type="GO" id="GO:1990904">
    <property type="term" value="C:ribonucleoprotein complex"/>
    <property type="evidence" value="ECO:0007669"/>
    <property type="project" value="UniProtKB-KW"/>
</dbReference>
<comment type="similarity">
    <text evidence="1 6">Belongs to the universal ribosomal protein uL5 family.</text>
</comment>
<dbReference type="AlphaFoldDB" id="A0A9Y1MYC8"/>
<dbReference type="Pfam" id="PF00281">
    <property type="entry name" value="Ribosomal_L5"/>
    <property type="match status" value="1"/>
</dbReference>
<evidence type="ECO:0000313" key="9">
    <source>
        <dbReference type="EMBL" id="WDB00110.1"/>
    </source>
</evidence>
<dbReference type="GO" id="GO:0003735">
    <property type="term" value="F:structural constituent of ribosome"/>
    <property type="evidence" value="ECO:0007669"/>
    <property type="project" value="InterPro"/>
</dbReference>
<dbReference type="InterPro" id="IPR022803">
    <property type="entry name" value="Ribosomal_uL5_dom_sf"/>
</dbReference>
<dbReference type="NCBIfam" id="NF000585">
    <property type="entry name" value="PRK00010.1"/>
    <property type="match status" value="1"/>
</dbReference>
<dbReference type="HAMAP" id="MF_01333_B">
    <property type="entry name" value="Ribosomal_uL5_B"/>
    <property type="match status" value="1"/>
</dbReference>
<dbReference type="GO" id="GO:0006412">
    <property type="term" value="P:translation"/>
    <property type="evidence" value="ECO:0007669"/>
    <property type="project" value="InterPro"/>
</dbReference>
<keyword evidence="9" id="KW-0934">Plastid</keyword>
<protein>
    <recommendedName>
        <fullName evidence="4">Large ribosomal subunit protein uL5c</fullName>
    </recommendedName>
    <alternativeName>
        <fullName evidence="5">50S ribosomal protein L5, chloroplastic</fullName>
    </alternativeName>
</protein>
<evidence type="ECO:0000256" key="2">
    <source>
        <dbReference type="ARBA" id="ARBA00022980"/>
    </source>
</evidence>
<dbReference type="InterPro" id="IPR020930">
    <property type="entry name" value="Ribosomal_uL5_bac-type"/>
</dbReference>
<proteinExistence type="inferred from homology"/>
<feature type="domain" description="Large ribosomal subunit protein uL5 C-terminal" evidence="8">
    <location>
        <begin position="85"/>
        <end position="178"/>
    </location>
</feature>
<dbReference type="InterPro" id="IPR031310">
    <property type="entry name" value="Ribosomal_uL5_N"/>
</dbReference>
<evidence type="ECO:0000259" key="7">
    <source>
        <dbReference type="Pfam" id="PF00281"/>
    </source>
</evidence>